<sequence>MEKRYCHQRRVLLHGAIAMYVAGVCKFIPANTFPFAVSENHRHSIGSKIPGAQSVAFNSGQDMYNVNLTLMSFVSFLGAMRTKSPCALAIFGLNFLTVANGAHILKLLKIAGGFGIVTAFCG</sequence>
<keyword evidence="3" id="KW-1185">Reference proteome</keyword>
<protein>
    <submittedName>
        <fullName evidence="2">Uncharacterized protein</fullName>
    </submittedName>
</protein>
<dbReference type="AlphaFoldDB" id="A0A1W5D953"/>
<keyword evidence="1" id="KW-1133">Transmembrane helix</keyword>
<evidence type="ECO:0000313" key="2">
    <source>
        <dbReference type="EMBL" id="SLM39688.1"/>
    </source>
</evidence>
<accession>A0A1W5D953</accession>
<proteinExistence type="predicted"/>
<dbReference type="EMBL" id="FWEW01003537">
    <property type="protein sequence ID" value="SLM39688.1"/>
    <property type="molecule type" value="Genomic_DNA"/>
</dbReference>
<feature type="non-terminal residue" evidence="2">
    <location>
        <position position="122"/>
    </location>
</feature>
<evidence type="ECO:0000313" key="3">
    <source>
        <dbReference type="Proteomes" id="UP000192927"/>
    </source>
</evidence>
<keyword evidence="1" id="KW-0812">Transmembrane</keyword>
<feature type="transmembrane region" description="Helical" evidence="1">
    <location>
        <begin position="87"/>
        <end position="105"/>
    </location>
</feature>
<dbReference type="Proteomes" id="UP000192927">
    <property type="component" value="Unassembled WGS sequence"/>
</dbReference>
<keyword evidence="1" id="KW-0472">Membrane</keyword>
<name>A0A1W5D953_9LECA</name>
<organism evidence="2 3">
    <name type="scientific">Lasallia pustulata</name>
    <dbReference type="NCBI Taxonomy" id="136370"/>
    <lineage>
        <taxon>Eukaryota</taxon>
        <taxon>Fungi</taxon>
        <taxon>Dikarya</taxon>
        <taxon>Ascomycota</taxon>
        <taxon>Pezizomycotina</taxon>
        <taxon>Lecanoromycetes</taxon>
        <taxon>OSLEUM clade</taxon>
        <taxon>Umbilicariomycetidae</taxon>
        <taxon>Umbilicariales</taxon>
        <taxon>Umbilicariaceae</taxon>
        <taxon>Lasallia</taxon>
    </lineage>
</organism>
<evidence type="ECO:0000256" key="1">
    <source>
        <dbReference type="SAM" id="Phobius"/>
    </source>
</evidence>
<reference evidence="3" key="1">
    <citation type="submission" date="2017-03" db="EMBL/GenBank/DDBJ databases">
        <authorList>
            <person name="Sharma R."/>
            <person name="Thines M."/>
        </authorList>
    </citation>
    <scope>NUCLEOTIDE SEQUENCE [LARGE SCALE GENOMIC DNA]</scope>
</reference>